<dbReference type="AlphaFoldDB" id="A0A0G3X9X5"/>
<dbReference type="Gene3D" id="6.10.250.1220">
    <property type="match status" value="1"/>
</dbReference>
<evidence type="ECO:0000256" key="1">
    <source>
        <dbReference type="ARBA" id="ARBA00023015"/>
    </source>
</evidence>
<dbReference type="InterPro" id="IPR036390">
    <property type="entry name" value="WH_DNA-bd_sf"/>
</dbReference>
<dbReference type="Gene3D" id="1.10.10.10">
    <property type="entry name" value="Winged helix-like DNA-binding domain superfamily/Winged helix DNA-binding domain"/>
    <property type="match status" value="1"/>
</dbReference>
<dbReference type="EMBL" id="CP011805">
    <property type="protein sequence ID" value="AKM08355.1"/>
    <property type="molecule type" value="Genomic_DNA"/>
</dbReference>
<keyword evidence="6" id="KW-1185">Reference proteome</keyword>
<gene>
    <name evidence="5" type="ORF">AM2010_2298</name>
</gene>
<proteinExistence type="predicted"/>
<reference evidence="5 6" key="1">
    <citation type="submission" date="2015-06" db="EMBL/GenBank/DDBJ databases">
        <authorList>
            <person name="Kim K.M."/>
        </authorList>
    </citation>
    <scope>NUCLEOTIDE SEQUENCE [LARGE SCALE GENOMIC DNA]</scope>
    <source>
        <strain evidence="5 6">KCTC 22370</strain>
    </source>
</reference>
<dbReference type="PROSITE" id="PS50949">
    <property type="entry name" value="HTH_GNTR"/>
    <property type="match status" value="1"/>
</dbReference>
<dbReference type="CDD" id="cd07377">
    <property type="entry name" value="WHTH_GntR"/>
    <property type="match status" value="1"/>
</dbReference>
<keyword evidence="2" id="KW-0238">DNA-binding</keyword>
<dbReference type="STRING" id="543877.AM2010_2298"/>
<evidence type="ECO:0000256" key="2">
    <source>
        <dbReference type="ARBA" id="ARBA00023125"/>
    </source>
</evidence>
<protein>
    <submittedName>
        <fullName evidence="5">GntR family transcriptional regulator</fullName>
    </submittedName>
</protein>
<dbReference type="PANTHER" id="PTHR38445:SF10">
    <property type="entry name" value="GNTR-FAMILY TRANSCRIPTIONAL REGULATOR"/>
    <property type="match status" value="1"/>
</dbReference>
<dbReference type="Pfam" id="PF00392">
    <property type="entry name" value="GntR"/>
    <property type="match status" value="1"/>
</dbReference>
<dbReference type="SMART" id="SM00345">
    <property type="entry name" value="HTH_GNTR"/>
    <property type="match status" value="1"/>
</dbReference>
<evidence type="ECO:0000313" key="6">
    <source>
        <dbReference type="Proteomes" id="UP000037643"/>
    </source>
</evidence>
<feature type="domain" description="HTH gntR-type" evidence="4">
    <location>
        <begin position="38"/>
        <end position="106"/>
    </location>
</feature>
<dbReference type="InterPro" id="IPR000524">
    <property type="entry name" value="Tscrpt_reg_HTH_GntR"/>
</dbReference>
<dbReference type="GO" id="GO:0003700">
    <property type="term" value="F:DNA-binding transcription factor activity"/>
    <property type="evidence" value="ECO:0007669"/>
    <property type="project" value="InterPro"/>
</dbReference>
<dbReference type="PANTHER" id="PTHR38445">
    <property type="entry name" value="HTH-TYPE TRANSCRIPTIONAL REPRESSOR YTRA"/>
    <property type="match status" value="1"/>
</dbReference>
<dbReference type="InterPro" id="IPR036388">
    <property type="entry name" value="WH-like_DNA-bd_sf"/>
</dbReference>
<keyword evidence="1" id="KW-0805">Transcription regulation</keyword>
<organism evidence="5 6">
    <name type="scientific">Pelagerythrobacter marensis</name>
    <dbReference type="NCBI Taxonomy" id="543877"/>
    <lineage>
        <taxon>Bacteria</taxon>
        <taxon>Pseudomonadati</taxon>
        <taxon>Pseudomonadota</taxon>
        <taxon>Alphaproteobacteria</taxon>
        <taxon>Sphingomonadales</taxon>
        <taxon>Erythrobacteraceae</taxon>
        <taxon>Pelagerythrobacter</taxon>
    </lineage>
</organism>
<sequence>MGTLRAALYYVTDAPYGVPPPPAEDETDDPAPMTQQSRPVYLRLRDQIAAAIIDGDYAEGEMLPSVRAFAAEQGANPLTVAKAYQQFQTDGLVEVQRGVGMYVVAGAAERLRRNERAQFLTEEWPELRARMNRLGIDPAELLERG</sequence>
<evidence type="ECO:0000313" key="5">
    <source>
        <dbReference type="EMBL" id="AKM08355.1"/>
    </source>
</evidence>
<accession>A0A0G3X9X5</accession>
<dbReference type="KEGG" id="amx:AM2010_2298"/>
<evidence type="ECO:0000259" key="4">
    <source>
        <dbReference type="PROSITE" id="PS50949"/>
    </source>
</evidence>
<dbReference type="Proteomes" id="UP000037643">
    <property type="component" value="Chromosome"/>
</dbReference>
<dbReference type="SUPFAM" id="SSF46785">
    <property type="entry name" value="Winged helix' DNA-binding domain"/>
    <property type="match status" value="1"/>
</dbReference>
<dbReference type="PATRIC" id="fig|543877.4.peg.2332"/>
<keyword evidence="3" id="KW-0804">Transcription</keyword>
<dbReference type="GO" id="GO:0003677">
    <property type="term" value="F:DNA binding"/>
    <property type="evidence" value="ECO:0007669"/>
    <property type="project" value="UniProtKB-KW"/>
</dbReference>
<name>A0A0G3X9X5_9SPHN</name>
<evidence type="ECO:0000256" key="3">
    <source>
        <dbReference type="ARBA" id="ARBA00023163"/>
    </source>
</evidence>